<sequence>MTAIMNNTSSYLDFFDIALDAYENKKTDVYRKIMTTLIASYKTLLHDIEIENNDLESVEHLTISEEDLDTFYDAMYNMVDLIKLLKKYLEPVKNKDGLFSDLHQIAEKLHEAIMLHIDIVSTQEVKGIQSRYAKAS</sequence>
<organism evidence="1">
    <name type="scientific">uncultured Sulfurovum sp</name>
    <dbReference type="NCBI Taxonomy" id="269237"/>
    <lineage>
        <taxon>Bacteria</taxon>
        <taxon>Pseudomonadati</taxon>
        <taxon>Campylobacterota</taxon>
        <taxon>Epsilonproteobacteria</taxon>
        <taxon>Campylobacterales</taxon>
        <taxon>Sulfurovaceae</taxon>
        <taxon>Sulfurovum</taxon>
        <taxon>environmental samples</taxon>
    </lineage>
</organism>
<proteinExistence type="predicted"/>
<dbReference type="EMBL" id="CACVAS010000105">
    <property type="protein sequence ID" value="CAA6817918.1"/>
    <property type="molecule type" value="Genomic_DNA"/>
</dbReference>
<accession>A0A6S6TNL5</accession>
<dbReference type="AlphaFoldDB" id="A0A6S6TNL5"/>
<name>A0A6S6TNL5_9BACT</name>
<gene>
    <name evidence="1" type="ORF">HELGO_WM4624</name>
</gene>
<protein>
    <submittedName>
        <fullName evidence="1">Uncharacterized protein</fullName>
    </submittedName>
</protein>
<reference evidence="1" key="1">
    <citation type="submission" date="2020-01" db="EMBL/GenBank/DDBJ databases">
        <authorList>
            <person name="Meier V. D."/>
            <person name="Meier V D."/>
        </authorList>
    </citation>
    <scope>NUCLEOTIDE SEQUENCE</scope>
    <source>
        <strain evidence="1">HLG_WM_MAG_01</strain>
    </source>
</reference>
<evidence type="ECO:0000313" key="1">
    <source>
        <dbReference type="EMBL" id="CAA6817918.1"/>
    </source>
</evidence>